<keyword evidence="1" id="KW-0732">Signal</keyword>
<feature type="signal peptide" evidence="1">
    <location>
        <begin position="1"/>
        <end position="18"/>
    </location>
</feature>
<dbReference type="RefSeq" id="WP_339095918.1">
    <property type="nucleotide sequence ID" value="NZ_CP149782.1"/>
</dbReference>
<accession>A0AAU6Q392</accession>
<gene>
    <name evidence="2" type="ORF">WDJ50_01075</name>
</gene>
<dbReference type="AlphaFoldDB" id="A0AAU6Q392"/>
<sequence length="317" mass="33984">MPRTFLIALLSLSCASQAAQSQATQVDLQLSSQLWPQPNAHTAQIGLSELPLGPGQFSASFSNRAATVGYRQSLNLPPLGALDSQTELARPWRGGLRLSSSASGSLGPVALQVRGEAFSAPLSAIHPLDQWQETPRDLRPQGWNLNMDGRYRLDRRRIIGVGLETGGQTNVTAVLELRPTPLQPSENDEETSSTPLNLSYRAGLRAGQSVFGVTAGLTLSNEQGLEWRTDALAGTQFGITSRLTLPPVGDTDFAFYLAYEPWRQTSAPLRYGAELSRPLGRGTVQITARGGQLHGGPVGGGFEVRYSLPLNADDGQP</sequence>
<protein>
    <submittedName>
        <fullName evidence="2">Uncharacterized protein</fullName>
    </submittedName>
</protein>
<dbReference type="EMBL" id="CP149782">
    <property type="protein sequence ID" value="WYF44739.1"/>
    <property type="molecule type" value="Genomic_DNA"/>
</dbReference>
<evidence type="ECO:0000256" key="1">
    <source>
        <dbReference type="SAM" id="SignalP"/>
    </source>
</evidence>
<organism evidence="2">
    <name type="scientific">Deinococcus sp. VB142</name>
    <dbReference type="NCBI Taxonomy" id="3112952"/>
    <lineage>
        <taxon>Bacteria</taxon>
        <taxon>Thermotogati</taxon>
        <taxon>Deinococcota</taxon>
        <taxon>Deinococci</taxon>
        <taxon>Deinococcales</taxon>
        <taxon>Deinococcaceae</taxon>
        <taxon>Deinococcus</taxon>
    </lineage>
</organism>
<feature type="chain" id="PRO_5043772531" evidence="1">
    <location>
        <begin position="19"/>
        <end position="317"/>
    </location>
</feature>
<evidence type="ECO:0000313" key="2">
    <source>
        <dbReference type="EMBL" id="WYF44739.1"/>
    </source>
</evidence>
<reference evidence="2" key="1">
    <citation type="submission" date="2024-03" db="EMBL/GenBank/DDBJ databases">
        <title>Deinococcus weizhi sp. nov., isolated from human skin.</title>
        <authorList>
            <person name="Wei Z."/>
            <person name="Tian F."/>
            <person name="Yang C."/>
            <person name="Xin L.T."/>
            <person name="Wen Z.J."/>
            <person name="Lan K.C."/>
            <person name="Yu L."/>
            <person name="Zhe W."/>
            <person name="Dan F.D."/>
            <person name="Jun W."/>
            <person name="Rui Z."/>
            <person name="Yong X.J."/>
            <person name="Ting Y."/>
            <person name="Wei X."/>
            <person name="Xu Z.G."/>
            <person name="Xin Z."/>
            <person name="Dong F.G."/>
            <person name="Ni X.M."/>
            <person name="Zheng M.G."/>
            <person name="Chun Y."/>
            <person name="Qian W.X."/>
        </authorList>
    </citation>
    <scope>NUCLEOTIDE SEQUENCE</scope>
    <source>
        <strain evidence="2">VB142</strain>
    </source>
</reference>
<proteinExistence type="predicted"/>
<name>A0AAU6Q392_9DEIO</name>